<dbReference type="Proteomes" id="UP000644282">
    <property type="component" value="Unassembled WGS sequence"/>
</dbReference>
<reference evidence="1" key="1">
    <citation type="submission" date="2020-10" db="EMBL/GenBank/DDBJ databases">
        <title>New Zealand Leptospira genomics.</title>
        <authorList>
            <person name="Wilkinson D.A."/>
            <person name="Nisa S."/>
            <person name="Moinet M."/>
            <person name="Benschop J."/>
        </authorList>
    </citation>
    <scope>NUCLEOTIDE SEQUENCE</scope>
    <source>
        <strain evidence="1">ESR8</strain>
    </source>
</reference>
<name>A0AA40WD75_LEPIR</name>
<organism evidence="1 2">
    <name type="scientific">Leptospira interrogans serovar Pomona</name>
    <dbReference type="NCBI Taxonomy" id="44276"/>
    <lineage>
        <taxon>Bacteria</taxon>
        <taxon>Pseudomonadati</taxon>
        <taxon>Spirochaetota</taxon>
        <taxon>Spirochaetia</taxon>
        <taxon>Leptospirales</taxon>
        <taxon>Leptospiraceae</taxon>
        <taxon>Leptospira</taxon>
    </lineage>
</organism>
<proteinExistence type="predicted"/>
<sequence>MEPVDYSGSQEIQILKKLGNLLSFPKSNEKIRSCTRVYDITFNAENNRVYQFVIMKKYNECFLRFVVWIV</sequence>
<protein>
    <submittedName>
        <fullName evidence="1">Uncharacterized protein</fullName>
    </submittedName>
</protein>
<comment type="caution">
    <text evidence="1">The sequence shown here is derived from an EMBL/GenBank/DDBJ whole genome shotgun (WGS) entry which is preliminary data.</text>
</comment>
<accession>A0AA40WD75</accession>
<gene>
    <name evidence="1" type="ORF">IQB77_15100</name>
</gene>
<evidence type="ECO:0000313" key="1">
    <source>
        <dbReference type="EMBL" id="MBE8431156.1"/>
    </source>
</evidence>
<dbReference type="RefSeq" id="WP_000433867.1">
    <property type="nucleotide sequence ID" value="NZ_CP186594.1"/>
</dbReference>
<evidence type="ECO:0000313" key="2">
    <source>
        <dbReference type="Proteomes" id="UP000644282"/>
    </source>
</evidence>
<dbReference type="EMBL" id="JADDXF010000033">
    <property type="protein sequence ID" value="MBE8431156.1"/>
    <property type="molecule type" value="Genomic_DNA"/>
</dbReference>
<dbReference type="AlphaFoldDB" id="A0AA40WD75"/>